<dbReference type="PANTHER" id="PTHR46124:SF2">
    <property type="entry name" value="D-AMINOACYL-TRNA DEACYLASE"/>
    <property type="match status" value="1"/>
</dbReference>
<feature type="binding site" evidence="2">
    <location>
        <position position="14"/>
    </location>
    <ligand>
        <name>a divalent metal cation</name>
        <dbReference type="ChEBI" id="CHEBI:60240"/>
        <label>1</label>
    </ligand>
</feature>
<dbReference type="PIRSF" id="PIRSF005902">
    <property type="entry name" value="DNase_TatD"/>
    <property type="match status" value="1"/>
</dbReference>
<keyword evidence="1 3" id="KW-0378">Hydrolase</keyword>
<organism evidence="3 4">
    <name type="scientific">Candidatus Dojkabacteria bacterium</name>
    <dbReference type="NCBI Taxonomy" id="2099670"/>
    <lineage>
        <taxon>Bacteria</taxon>
        <taxon>Candidatus Dojkabacteria</taxon>
    </lineage>
</organism>
<dbReference type="GO" id="GO:0016788">
    <property type="term" value="F:hydrolase activity, acting on ester bonds"/>
    <property type="evidence" value="ECO:0007669"/>
    <property type="project" value="InterPro"/>
</dbReference>
<reference evidence="3" key="2">
    <citation type="journal article" date="2021" name="Microbiome">
        <title>Successional dynamics and alternative stable states in a saline activated sludge microbial community over 9 years.</title>
        <authorList>
            <person name="Wang Y."/>
            <person name="Ye J."/>
            <person name="Ju F."/>
            <person name="Liu L."/>
            <person name="Boyd J.A."/>
            <person name="Deng Y."/>
            <person name="Parks D.H."/>
            <person name="Jiang X."/>
            <person name="Yin X."/>
            <person name="Woodcroft B.J."/>
            <person name="Tyson G.W."/>
            <person name="Hugenholtz P."/>
            <person name="Polz M.F."/>
            <person name="Zhang T."/>
        </authorList>
    </citation>
    <scope>NUCLEOTIDE SEQUENCE</scope>
    <source>
        <strain evidence="3">HKST-UBA09</strain>
    </source>
</reference>
<feature type="binding site" evidence="2">
    <location>
        <position position="241"/>
    </location>
    <ligand>
        <name>a divalent metal cation</name>
        <dbReference type="ChEBI" id="CHEBI:60240"/>
        <label>1</label>
    </ligand>
</feature>
<dbReference type="GO" id="GO:0046872">
    <property type="term" value="F:metal ion binding"/>
    <property type="evidence" value="ECO:0007669"/>
    <property type="project" value="UniProtKB-KW"/>
</dbReference>
<dbReference type="Pfam" id="PF01026">
    <property type="entry name" value="TatD_DNase"/>
    <property type="match status" value="1"/>
</dbReference>
<dbReference type="Gene3D" id="3.20.20.140">
    <property type="entry name" value="Metal-dependent hydrolases"/>
    <property type="match status" value="1"/>
</dbReference>
<dbReference type="Proteomes" id="UP000714915">
    <property type="component" value="Unassembled WGS sequence"/>
</dbReference>
<accession>A0A955RL54</accession>
<dbReference type="InterPro" id="IPR032466">
    <property type="entry name" value="Metal_Hydrolase"/>
</dbReference>
<evidence type="ECO:0000256" key="1">
    <source>
        <dbReference type="ARBA" id="ARBA00022801"/>
    </source>
</evidence>
<name>A0A955RL54_9BACT</name>
<dbReference type="PANTHER" id="PTHR46124">
    <property type="entry name" value="D-AMINOACYL-TRNA DEACYLASE"/>
    <property type="match status" value="1"/>
</dbReference>
<dbReference type="EMBL" id="JAGQLF010000011">
    <property type="protein sequence ID" value="MCA9386696.1"/>
    <property type="molecule type" value="Genomic_DNA"/>
</dbReference>
<evidence type="ECO:0000313" key="4">
    <source>
        <dbReference type="Proteomes" id="UP000714915"/>
    </source>
</evidence>
<feature type="binding site" evidence="2">
    <location>
        <position position="179"/>
    </location>
    <ligand>
        <name>a divalent metal cation</name>
        <dbReference type="ChEBI" id="CHEBI:60240"/>
        <label>2</label>
    </ligand>
</feature>
<dbReference type="CDD" id="cd01310">
    <property type="entry name" value="TatD_DNAse"/>
    <property type="match status" value="1"/>
</dbReference>
<proteinExistence type="predicted"/>
<feature type="binding site" evidence="2">
    <location>
        <position position="12"/>
    </location>
    <ligand>
        <name>a divalent metal cation</name>
        <dbReference type="ChEBI" id="CHEBI:60240"/>
        <label>1</label>
    </ligand>
</feature>
<comment type="caution">
    <text evidence="3">The sequence shown here is derived from an EMBL/GenBank/DDBJ whole genome shotgun (WGS) entry which is preliminary data.</text>
</comment>
<protein>
    <submittedName>
        <fullName evidence="3">TatD family hydrolase</fullName>
    </submittedName>
</protein>
<keyword evidence="2" id="KW-0479">Metal-binding</keyword>
<dbReference type="PROSITE" id="PS01137">
    <property type="entry name" value="TATD_1"/>
    <property type="match status" value="1"/>
</dbReference>
<gene>
    <name evidence="3" type="ORF">KC669_01535</name>
</gene>
<dbReference type="InterPro" id="IPR018228">
    <property type="entry name" value="DNase_TatD-rel_CS"/>
</dbReference>
<dbReference type="SUPFAM" id="SSF51556">
    <property type="entry name" value="Metallo-dependent hydrolases"/>
    <property type="match status" value="1"/>
</dbReference>
<evidence type="ECO:0000256" key="2">
    <source>
        <dbReference type="PIRSR" id="PIRSR005902-1"/>
    </source>
</evidence>
<reference evidence="3" key="1">
    <citation type="submission" date="2020-04" db="EMBL/GenBank/DDBJ databases">
        <authorList>
            <person name="Zhang T."/>
        </authorList>
    </citation>
    <scope>NUCLEOTIDE SEQUENCE</scope>
    <source>
        <strain evidence="3">HKST-UBA09</strain>
    </source>
</reference>
<evidence type="ECO:0000313" key="3">
    <source>
        <dbReference type="EMBL" id="MCA9386696.1"/>
    </source>
</evidence>
<sequence>MIINKNILIDSHSHINFEGYDESIEQIVNNAIKNGVEELWDIGTNLESSKKSISISKKYPQIKSFVGIDPEVFVPGSDFFLGFDKNDTWIELMFNELSNLIEENKDYVVGIGESGLDHYWFRDKSKEEQEKSANLQEKLFRMHLELANKYNLPLSIHSREAEELCLEIVKKYEVAGIFHSFTGNYQTAKGILDAGWGLGVNGIVTFKNAFELREVYKKLLNGKKLGQPIDFYNSGIFFETDSPFLSPERRRGEQNEPANVKLIYDHFVGIL</sequence>
<feature type="binding site" evidence="2">
    <location>
        <position position="113"/>
    </location>
    <ligand>
        <name>a divalent metal cation</name>
        <dbReference type="ChEBI" id="CHEBI:60240"/>
        <label>1</label>
    </ligand>
</feature>
<feature type="binding site" evidence="2">
    <location>
        <position position="157"/>
    </location>
    <ligand>
        <name>a divalent metal cation</name>
        <dbReference type="ChEBI" id="CHEBI:60240"/>
        <label>2</label>
    </ligand>
</feature>
<dbReference type="PROSITE" id="PS01090">
    <property type="entry name" value="TATD_2"/>
    <property type="match status" value="1"/>
</dbReference>
<dbReference type="InterPro" id="IPR001130">
    <property type="entry name" value="TatD-like"/>
</dbReference>
<dbReference type="AlphaFoldDB" id="A0A955RL54"/>